<dbReference type="InterPro" id="IPR001387">
    <property type="entry name" value="Cro/C1-type_HTH"/>
</dbReference>
<keyword evidence="1" id="KW-0238">DNA-binding</keyword>
<dbReference type="Gene3D" id="1.10.260.40">
    <property type="entry name" value="lambda repressor-like DNA-binding domains"/>
    <property type="match status" value="1"/>
</dbReference>
<feature type="domain" description="HTH cro/C1-type" evidence="2">
    <location>
        <begin position="23"/>
        <end position="70"/>
    </location>
</feature>
<dbReference type="PROSITE" id="PS50943">
    <property type="entry name" value="HTH_CROC1"/>
    <property type="match status" value="1"/>
</dbReference>
<dbReference type="GO" id="GO:0003677">
    <property type="term" value="F:DNA binding"/>
    <property type="evidence" value="ECO:0007669"/>
    <property type="project" value="UniProtKB-KW"/>
</dbReference>
<dbReference type="InterPro" id="IPR010982">
    <property type="entry name" value="Lambda_DNA-bd_dom_sf"/>
</dbReference>
<dbReference type="SUPFAM" id="SSF47413">
    <property type="entry name" value="lambda repressor-like DNA-binding domains"/>
    <property type="match status" value="1"/>
</dbReference>
<sequence length="103" mass="12006">MDTIKREPTTVGEMLTEEFLKPLDMSQEFFGQKLGMSRKVINQICTDKRRLTFDEAVNMAILLNTDPDFWINVQAAHDRWQARQEINKRIDNGVQPLFKAAHI</sequence>
<dbReference type="AlphaFoldDB" id="A0A5W3IV16"/>
<dbReference type="Pfam" id="PF01381">
    <property type="entry name" value="HTH_3"/>
    <property type="match status" value="1"/>
</dbReference>
<dbReference type="PANTHER" id="PTHR36924:SF1">
    <property type="entry name" value="ANTITOXIN HIGA-1"/>
    <property type="match status" value="1"/>
</dbReference>
<protein>
    <submittedName>
        <fullName evidence="3">Addiction module antidote protein, HigA family</fullName>
    </submittedName>
</protein>
<comment type="caution">
    <text evidence="3">The sequence shown here is derived from an EMBL/GenBank/DDBJ whole genome shotgun (WGS) entry which is preliminary data.</text>
</comment>
<reference evidence="3" key="1">
    <citation type="submission" date="2018-06" db="EMBL/GenBank/DDBJ databases">
        <authorList>
            <person name="Ashton P.M."/>
            <person name="Dallman T."/>
            <person name="Nair S."/>
            <person name="De Pinna E."/>
            <person name="Peters T."/>
            <person name="Grant K."/>
        </authorList>
    </citation>
    <scope>NUCLEOTIDE SEQUENCE</scope>
    <source>
        <strain evidence="3">246187</strain>
    </source>
</reference>
<evidence type="ECO:0000259" key="2">
    <source>
        <dbReference type="PROSITE" id="PS50943"/>
    </source>
</evidence>
<dbReference type="EMBL" id="AAHIXF010000031">
    <property type="protein sequence ID" value="EBW6611839.1"/>
    <property type="molecule type" value="Genomic_DNA"/>
</dbReference>
<evidence type="ECO:0000313" key="3">
    <source>
        <dbReference type="EMBL" id="EBW6611839.1"/>
    </source>
</evidence>
<dbReference type="NCBIfam" id="TIGR02607">
    <property type="entry name" value="antidote_HigA"/>
    <property type="match status" value="1"/>
</dbReference>
<evidence type="ECO:0000256" key="1">
    <source>
        <dbReference type="ARBA" id="ARBA00023125"/>
    </source>
</evidence>
<dbReference type="PANTHER" id="PTHR36924">
    <property type="entry name" value="ANTITOXIN HIGA-1"/>
    <property type="match status" value="1"/>
</dbReference>
<proteinExistence type="predicted"/>
<dbReference type="CDD" id="cd00093">
    <property type="entry name" value="HTH_XRE"/>
    <property type="match status" value="1"/>
</dbReference>
<organism evidence="3">
    <name type="scientific">Salmonella muenchen</name>
    <dbReference type="NCBI Taxonomy" id="596"/>
    <lineage>
        <taxon>Bacteria</taxon>
        <taxon>Pseudomonadati</taxon>
        <taxon>Pseudomonadota</taxon>
        <taxon>Gammaproteobacteria</taxon>
        <taxon>Enterobacterales</taxon>
        <taxon>Enterobacteriaceae</taxon>
        <taxon>Salmonella</taxon>
    </lineage>
</organism>
<gene>
    <name evidence="3" type="primary">higA</name>
    <name evidence="3" type="ORF">DP785_23860</name>
</gene>
<dbReference type="InterPro" id="IPR013430">
    <property type="entry name" value="Toxin_antidote_HigA"/>
</dbReference>
<name>A0A5W3IV16_SALMU</name>
<accession>A0A5W3IV16</accession>